<reference evidence="5 6" key="1">
    <citation type="submission" date="2009-12" db="EMBL/GenBank/DDBJ databases">
        <title>The Genome Sequence of Anolis carolinensis (Green Anole Lizard).</title>
        <authorList>
            <consortium name="The Genome Sequencing Platform"/>
            <person name="Di Palma F."/>
            <person name="Alfoldi J."/>
            <person name="Heiman D."/>
            <person name="Young S."/>
            <person name="Grabherr M."/>
            <person name="Johnson J."/>
            <person name="Lander E.S."/>
            <person name="Lindblad-Toh K."/>
        </authorList>
    </citation>
    <scope>NUCLEOTIDE SEQUENCE [LARGE SCALE GENOMIC DNA]</scope>
    <source>
        <strain evidence="5 6">JBL SC #1</strain>
    </source>
</reference>
<keyword evidence="6" id="KW-1185">Reference proteome</keyword>
<dbReference type="Bgee" id="ENSACAG00000022708">
    <property type="expression patterns" value="Expressed in embryo"/>
</dbReference>
<proteinExistence type="predicted"/>
<keyword evidence="3" id="KW-0812">Transmembrane</keyword>
<feature type="transmembrane region" description="Helical" evidence="3">
    <location>
        <begin position="39"/>
        <end position="61"/>
    </location>
</feature>
<name>G1KUX3_ANOCA</name>
<reference evidence="5" key="3">
    <citation type="submission" date="2025-09" db="UniProtKB">
        <authorList>
            <consortium name="Ensembl"/>
        </authorList>
    </citation>
    <scope>IDENTIFICATION</scope>
</reference>
<dbReference type="GeneTree" id="ENSGT00950000183173"/>
<dbReference type="Proteomes" id="UP000001646">
    <property type="component" value="Chromosome 2"/>
</dbReference>
<keyword evidence="3" id="KW-0472">Membrane</keyword>
<dbReference type="InParanoid" id="G1KUX3"/>
<dbReference type="PROSITE" id="PS50158">
    <property type="entry name" value="ZF_CCHC"/>
    <property type="match status" value="1"/>
</dbReference>
<feature type="domain" description="CCHC-type" evidence="4">
    <location>
        <begin position="254"/>
        <end position="268"/>
    </location>
</feature>
<dbReference type="Pfam" id="PF00098">
    <property type="entry name" value="zf-CCHC"/>
    <property type="match status" value="1"/>
</dbReference>
<dbReference type="InterPro" id="IPR032567">
    <property type="entry name" value="RTL1-rel"/>
</dbReference>
<dbReference type="AlphaFoldDB" id="G1KUX3"/>
<evidence type="ECO:0000259" key="4">
    <source>
        <dbReference type="PROSITE" id="PS50158"/>
    </source>
</evidence>
<feature type="region of interest" description="Disordered" evidence="2">
    <location>
        <begin position="192"/>
        <end position="231"/>
    </location>
</feature>
<dbReference type="PANTHER" id="PTHR15503:SF36">
    <property type="entry name" value="RETROTRANSPOSON GAG-LIKE PROTEIN 5"/>
    <property type="match status" value="1"/>
</dbReference>
<dbReference type="Gene3D" id="4.10.60.10">
    <property type="entry name" value="Zinc finger, CCHC-type"/>
    <property type="match status" value="1"/>
</dbReference>
<sequence>CYPAFALLPSLCLSTDFALFPRINPCLVPRIYQVIPRTLFLFLVTLFHVQALFQVSSYFLASLKFHGLKDLVISPHFAWQSESSPHLRSAQHFLDHLKETWGIEDNLEAAGHKLRRLFQGDRPMSQYIAEFRVLAHNTGWNDVALRGQFREGLNIEMLEEISKVDPPQTLEALIDQCLRAEVMIANRKQWVRGQGSRAGAKPPAPASVQPRPVWRPPPPTPYPRGGEEVPMQLGNVRPRLDAAEKARRQRLNLCWYCGNGGHFARECPAKGKPAARLGKGFCLD</sequence>
<dbReference type="GO" id="GO:0003676">
    <property type="term" value="F:nucleic acid binding"/>
    <property type="evidence" value="ECO:0007669"/>
    <property type="project" value="InterPro"/>
</dbReference>
<evidence type="ECO:0000313" key="6">
    <source>
        <dbReference type="Proteomes" id="UP000001646"/>
    </source>
</evidence>
<dbReference type="InterPro" id="IPR001878">
    <property type="entry name" value="Znf_CCHC"/>
</dbReference>
<keyword evidence="3" id="KW-1133">Transmembrane helix</keyword>
<dbReference type="InterPro" id="IPR036875">
    <property type="entry name" value="Znf_CCHC_sf"/>
</dbReference>
<dbReference type="eggNOG" id="ENOG502S8NJ">
    <property type="taxonomic scope" value="Eukaryota"/>
</dbReference>
<keyword evidence="1" id="KW-0862">Zinc</keyword>
<evidence type="ECO:0000256" key="1">
    <source>
        <dbReference type="PROSITE-ProRule" id="PRU00047"/>
    </source>
</evidence>
<keyword evidence="1" id="KW-0863">Zinc-finger</keyword>
<feature type="compositionally biased region" description="Pro residues" evidence="2">
    <location>
        <begin position="213"/>
        <end position="222"/>
    </location>
</feature>
<dbReference type="PANTHER" id="PTHR15503">
    <property type="entry name" value="LDOC1 RELATED"/>
    <property type="match status" value="1"/>
</dbReference>
<accession>G1KUX3</accession>
<dbReference type="HOGENOM" id="CLU_000384_20_1_1"/>
<protein>
    <recommendedName>
        <fullName evidence="4">CCHC-type domain-containing protein</fullName>
    </recommendedName>
</protein>
<reference evidence="5" key="2">
    <citation type="submission" date="2025-08" db="UniProtKB">
        <authorList>
            <consortium name="Ensembl"/>
        </authorList>
    </citation>
    <scope>IDENTIFICATION</scope>
</reference>
<dbReference type="GO" id="GO:0008270">
    <property type="term" value="F:zinc ion binding"/>
    <property type="evidence" value="ECO:0007669"/>
    <property type="project" value="UniProtKB-KW"/>
</dbReference>
<dbReference type="SMART" id="SM00343">
    <property type="entry name" value="ZnF_C2HC"/>
    <property type="match status" value="1"/>
</dbReference>
<organism evidence="5 6">
    <name type="scientific">Anolis carolinensis</name>
    <name type="common">Green anole</name>
    <name type="synonym">American chameleon</name>
    <dbReference type="NCBI Taxonomy" id="28377"/>
    <lineage>
        <taxon>Eukaryota</taxon>
        <taxon>Metazoa</taxon>
        <taxon>Chordata</taxon>
        <taxon>Craniata</taxon>
        <taxon>Vertebrata</taxon>
        <taxon>Euteleostomi</taxon>
        <taxon>Lepidosauria</taxon>
        <taxon>Squamata</taxon>
        <taxon>Bifurcata</taxon>
        <taxon>Unidentata</taxon>
        <taxon>Episquamata</taxon>
        <taxon>Toxicofera</taxon>
        <taxon>Iguania</taxon>
        <taxon>Dactyloidae</taxon>
        <taxon>Anolis</taxon>
    </lineage>
</organism>
<evidence type="ECO:0000313" key="5">
    <source>
        <dbReference type="Ensembl" id="ENSACAP00000018088.2"/>
    </source>
</evidence>
<evidence type="ECO:0000256" key="3">
    <source>
        <dbReference type="SAM" id="Phobius"/>
    </source>
</evidence>
<evidence type="ECO:0000256" key="2">
    <source>
        <dbReference type="SAM" id="MobiDB-lite"/>
    </source>
</evidence>
<dbReference type="Ensembl" id="ENSACAT00000023163.2">
    <property type="protein sequence ID" value="ENSACAP00000018088.2"/>
    <property type="gene ID" value="ENSACAG00000022708.2"/>
</dbReference>
<dbReference type="SUPFAM" id="SSF57756">
    <property type="entry name" value="Retrovirus zinc finger-like domains"/>
    <property type="match status" value="1"/>
</dbReference>
<keyword evidence="1" id="KW-0479">Metal-binding</keyword>